<evidence type="ECO:0000313" key="1">
    <source>
        <dbReference type="EMBL" id="QRG65610.1"/>
    </source>
</evidence>
<dbReference type="EMBL" id="CP069127">
    <property type="protein sequence ID" value="QRG65610.1"/>
    <property type="molecule type" value="Genomic_DNA"/>
</dbReference>
<evidence type="ECO:0000313" key="2">
    <source>
        <dbReference type="Proteomes" id="UP000596248"/>
    </source>
</evidence>
<sequence>MARAARNRTRAKATRASARRLGLSRRSLRQLLRFIVRAPKVHVSTPAPQVSVSSPVPQVQVEAPSVNIQAPKPIVIPAPIVQVEVEAEERAEEASMNGLRKELKKCMKQNQTIELLLESDWGPDNRKYRIGSLVRVEEGMVELRTSASLDMSGSSILIPLNRIVAVIPNLQLSVEGLESNEAEEDMEQTLSLHWPSDAEESLDRRLASG</sequence>
<reference evidence="1 2" key="1">
    <citation type="submission" date="2021-01" db="EMBL/GenBank/DDBJ databases">
        <title>Identification of strong promoters based on the transcriptome of Brevibacillus choshinensis.</title>
        <authorList>
            <person name="Yao D."/>
            <person name="Zhang K."/>
            <person name="Wu J."/>
        </authorList>
    </citation>
    <scope>NUCLEOTIDE SEQUENCE [LARGE SCALE GENOMIC DNA]</scope>
    <source>
        <strain evidence="1 2">HPD31-SP3</strain>
    </source>
</reference>
<accession>A0ABX7FIB5</accession>
<keyword evidence="2" id="KW-1185">Reference proteome</keyword>
<gene>
    <name evidence="1" type="ORF">JNE38_18595</name>
</gene>
<dbReference type="Proteomes" id="UP000596248">
    <property type="component" value="Chromosome"/>
</dbReference>
<dbReference type="RefSeq" id="WP_203255119.1">
    <property type="nucleotide sequence ID" value="NZ_CP069127.1"/>
</dbReference>
<proteinExistence type="predicted"/>
<name>A0ABX7FIB5_BRECH</name>
<protein>
    <submittedName>
        <fullName evidence="1">Uncharacterized protein</fullName>
    </submittedName>
</protein>
<organism evidence="1 2">
    <name type="scientific">Brevibacillus choshinensis</name>
    <dbReference type="NCBI Taxonomy" id="54911"/>
    <lineage>
        <taxon>Bacteria</taxon>
        <taxon>Bacillati</taxon>
        <taxon>Bacillota</taxon>
        <taxon>Bacilli</taxon>
        <taxon>Bacillales</taxon>
        <taxon>Paenibacillaceae</taxon>
        <taxon>Brevibacillus</taxon>
    </lineage>
</organism>